<feature type="domain" description="HTH merR-type" evidence="2">
    <location>
        <begin position="2"/>
        <end position="71"/>
    </location>
</feature>
<dbReference type="Pfam" id="PF07739">
    <property type="entry name" value="TipAS"/>
    <property type="match status" value="1"/>
</dbReference>
<proteinExistence type="predicted"/>
<protein>
    <submittedName>
        <fullName evidence="3">DNA-binding transcriptional MerR regulator</fullName>
    </submittedName>
</protein>
<dbReference type="PRINTS" id="PR00040">
    <property type="entry name" value="HTHMERR"/>
</dbReference>
<dbReference type="Pfam" id="PF13411">
    <property type="entry name" value="MerR_1"/>
    <property type="match status" value="1"/>
</dbReference>
<dbReference type="SMART" id="SM00422">
    <property type="entry name" value="HTH_MERR"/>
    <property type="match status" value="1"/>
</dbReference>
<dbReference type="InterPro" id="IPR000551">
    <property type="entry name" value="MerR-type_HTH_dom"/>
</dbReference>
<evidence type="ECO:0000259" key="2">
    <source>
        <dbReference type="PROSITE" id="PS50937"/>
    </source>
</evidence>
<dbReference type="Proteomes" id="UP000295055">
    <property type="component" value="Unassembled WGS sequence"/>
</dbReference>
<dbReference type="PROSITE" id="PS50937">
    <property type="entry name" value="HTH_MERR_2"/>
    <property type="match status" value="1"/>
</dbReference>
<comment type="caution">
    <text evidence="3">The sequence shown here is derived from an EMBL/GenBank/DDBJ whole genome shotgun (WGS) entry which is preliminary data.</text>
</comment>
<accession>A0A4R3NJM0</accession>
<evidence type="ECO:0000313" key="4">
    <source>
        <dbReference type="Proteomes" id="UP000295055"/>
    </source>
</evidence>
<dbReference type="GO" id="GO:0003700">
    <property type="term" value="F:DNA-binding transcription factor activity"/>
    <property type="evidence" value="ECO:0007669"/>
    <property type="project" value="InterPro"/>
</dbReference>
<dbReference type="SUPFAM" id="SSF46955">
    <property type="entry name" value="Putative DNA-binding domain"/>
    <property type="match status" value="1"/>
</dbReference>
<dbReference type="GO" id="GO:0003677">
    <property type="term" value="F:DNA binding"/>
    <property type="evidence" value="ECO:0007669"/>
    <property type="project" value="UniProtKB-KW"/>
</dbReference>
<dbReference type="CDD" id="cd01106">
    <property type="entry name" value="HTH_TipAL-Mta"/>
    <property type="match status" value="1"/>
</dbReference>
<evidence type="ECO:0000313" key="3">
    <source>
        <dbReference type="EMBL" id="TCT34932.1"/>
    </source>
</evidence>
<evidence type="ECO:0000256" key="1">
    <source>
        <dbReference type="ARBA" id="ARBA00023125"/>
    </source>
</evidence>
<gene>
    <name evidence="3" type="ORF">EC835_10491</name>
</gene>
<organism evidence="3 4">
    <name type="scientific">Providencia alcalifaciens</name>
    <dbReference type="NCBI Taxonomy" id="126385"/>
    <lineage>
        <taxon>Bacteria</taxon>
        <taxon>Pseudomonadati</taxon>
        <taxon>Pseudomonadota</taxon>
        <taxon>Gammaproteobacteria</taxon>
        <taxon>Enterobacterales</taxon>
        <taxon>Morganellaceae</taxon>
        <taxon>Providencia</taxon>
    </lineage>
</organism>
<keyword evidence="1 3" id="KW-0238">DNA-binding</keyword>
<dbReference type="OrthoDB" id="9808480at2"/>
<dbReference type="PANTHER" id="PTHR30204:SF90">
    <property type="entry name" value="HTH-TYPE TRANSCRIPTIONAL ACTIVATOR MTA"/>
    <property type="match status" value="1"/>
</dbReference>
<dbReference type="PANTHER" id="PTHR30204">
    <property type="entry name" value="REDOX-CYCLING DRUG-SENSING TRANSCRIPTIONAL ACTIVATOR SOXR"/>
    <property type="match status" value="1"/>
</dbReference>
<dbReference type="EMBL" id="SMAS01000004">
    <property type="protein sequence ID" value="TCT34932.1"/>
    <property type="molecule type" value="Genomic_DNA"/>
</dbReference>
<dbReference type="RefSeq" id="WP_132496160.1">
    <property type="nucleotide sequence ID" value="NZ_SMAS01000004.1"/>
</dbReference>
<name>A0A4R3NJM0_9GAMM</name>
<reference evidence="3 4" key="1">
    <citation type="submission" date="2019-03" db="EMBL/GenBank/DDBJ databases">
        <title>Genomic analyses of the natural microbiome of Caenorhabditis elegans.</title>
        <authorList>
            <person name="Samuel B."/>
        </authorList>
    </citation>
    <scope>NUCLEOTIDE SEQUENCE [LARGE SCALE GENOMIC DNA]</scope>
    <source>
        <strain evidence="3 4">JUb102</strain>
    </source>
</reference>
<dbReference type="AlphaFoldDB" id="A0A4R3NJM0"/>
<dbReference type="PROSITE" id="PS00552">
    <property type="entry name" value="HTH_MERR_1"/>
    <property type="match status" value="1"/>
</dbReference>
<dbReference type="InterPro" id="IPR012925">
    <property type="entry name" value="TipAS_dom"/>
</dbReference>
<sequence length="342" mass="39168">MLFQVGEIAEKTGLTIRTLHHYEEIGLLLPTARTDAGYRLYNMQCIERLTQIQMLRQVGVKLKDIGELLNGHSGDISLLLQERISLLTEQMKQIEKLRSRLERLQQQMQRGDNPTQADWFSLLEMMSMFDKYFTPQELEQLPLYTANTLKNQEWQQRVATVKALMEKGESPKSAEAQAVGVEWMTALERDTGGNPDFFARLNQIHLTDNELMFSTGITEAIIDFVARGFSEYQLSRFKPHLTAEQFAVVSQHYFESGKVWPEFISGIYNALKAGDAPDSPNVQKLAGIWLTMFNQFTGGDPLLQEKIRTIYREDPVISQGTWMTPEIGQYLFSAISFLLVKQ</sequence>
<dbReference type="InterPro" id="IPR047057">
    <property type="entry name" value="MerR_fam"/>
</dbReference>
<dbReference type="Gene3D" id="1.10.1660.10">
    <property type="match status" value="1"/>
</dbReference>
<dbReference type="InterPro" id="IPR009061">
    <property type="entry name" value="DNA-bd_dom_put_sf"/>
</dbReference>